<evidence type="ECO:0000259" key="3">
    <source>
        <dbReference type="PROSITE" id="PS51272"/>
    </source>
</evidence>
<protein>
    <recommendedName>
        <fullName evidence="3">SLH domain-containing protein</fullName>
    </recommendedName>
</protein>
<feature type="domain" description="SLH" evidence="3">
    <location>
        <begin position="575"/>
        <end position="630"/>
    </location>
</feature>
<dbReference type="Proteomes" id="UP000276128">
    <property type="component" value="Unassembled WGS sequence"/>
</dbReference>
<feature type="transmembrane region" description="Helical" evidence="2">
    <location>
        <begin position="55"/>
        <end position="73"/>
    </location>
</feature>
<dbReference type="GO" id="GO:0000272">
    <property type="term" value="P:polysaccharide catabolic process"/>
    <property type="evidence" value="ECO:0007669"/>
    <property type="project" value="InterPro"/>
</dbReference>
<evidence type="ECO:0000256" key="2">
    <source>
        <dbReference type="SAM" id="Phobius"/>
    </source>
</evidence>
<dbReference type="InterPro" id="IPR008965">
    <property type="entry name" value="CBM2/CBM3_carb-bd_dom_sf"/>
</dbReference>
<dbReference type="Pfam" id="PF00395">
    <property type="entry name" value="SLH"/>
    <property type="match status" value="3"/>
</dbReference>
<evidence type="ECO:0000313" key="4">
    <source>
        <dbReference type="EMBL" id="RTE10736.1"/>
    </source>
</evidence>
<accession>A0A3S0BNU3</accession>
<dbReference type="AlphaFoldDB" id="A0A3S0BNU3"/>
<feature type="region of interest" description="Disordered" evidence="1">
    <location>
        <begin position="207"/>
        <end position="246"/>
    </location>
</feature>
<feature type="domain" description="SLH" evidence="3">
    <location>
        <begin position="446"/>
        <end position="509"/>
    </location>
</feature>
<dbReference type="Pfam" id="PF00963">
    <property type="entry name" value="Cohesin"/>
    <property type="match status" value="1"/>
</dbReference>
<evidence type="ECO:0000313" key="5">
    <source>
        <dbReference type="Proteomes" id="UP000276128"/>
    </source>
</evidence>
<dbReference type="EMBL" id="RXHU01000015">
    <property type="protein sequence ID" value="RTE10736.1"/>
    <property type="molecule type" value="Genomic_DNA"/>
</dbReference>
<feature type="domain" description="SLH" evidence="3">
    <location>
        <begin position="510"/>
        <end position="568"/>
    </location>
</feature>
<keyword evidence="5" id="KW-1185">Reference proteome</keyword>
<gene>
    <name evidence="4" type="ORF">EJQ19_05555</name>
</gene>
<dbReference type="InterPro" id="IPR002102">
    <property type="entry name" value="Cohesin_dom"/>
</dbReference>
<dbReference type="InterPro" id="IPR001119">
    <property type="entry name" value="SLH_dom"/>
</dbReference>
<feature type="compositionally biased region" description="Gly residues" evidence="1">
    <location>
        <begin position="211"/>
        <end position="241"/>
    </location>
</feature>
<evidence type="ECO:0000256" key="1">
    <source>
        <dbReference type="SAM" id="MobiDB-lite"/>
    </source>
</evidence>
<keyword evidence="2" id="KW-0472">Membrane</keyword>
<dbReference type="PROSITE" id="PS51272">
    <property type="entry name" value="SLH"/>
    <property type="match status" value="3"/>
</dbReference>
<organism evidence="4 5">
    <name type="scientific">Paenibacillus whitsoniae</name>
    <dbReference type="NCBI Taxonomy" id="2496558"/>
    <lineage>
        <taxon>Bacteria</taxon>
        <taxon>Bacillati</taxon>
        <taxon>Bacillota</taxon>
        <taxon>Bacilli</taxon>
        <taxon>Bacillales</taxon>
        <taxon>Paenibacillaceae</taxon>
        <taxon>Paenibacillus</taxon>
    </lineage>
</organism>
<proteinExistence type="predicted"/>
<dbReference type="Gene3D" id="2.60.40.680">
    <property type="match status" value="1"/>
</dbReference>
<dbReference type="GO" id="GO:0030246">
    <property type="term" value="F:carbohydrate binding"/>
    <property type="evidence" value="ECO:0007669"/>
    <property type="project" value="InterPro"/>
</dbReference>
<dbReference type="OrthoDB" id="9798386at2"/>
<keyword evidence="2" id="KW-1133">Transmembrane helix</keyword>
<comment type="caution">
    <text evidence="4">The sequence shown here is derived from an EMBL/GenBank/DDBJ whole genome shotgun (WGS) entry which is preliminary data.</text>
</comment>
<reference evidence="4 5" key="1">
    <citation type="submission" date="2018-12" db="EMBL/GenBank/DDBJ databases">
        <title>Bacillus ochoae sp. nov., Paenibacillus whitsoniae sp. nov., Paenibacillus spiritus sp. nov. Isolated from the Mars Exploration Rover during spacecraft assembly.</title>
        <authorList>
            <person name="Seuylemezian A."/>
            <person name="Vaishampayan P."/>
        </authorList>
    </citation>
    <scope>NUCLEOTIDE SEQUENCE [LARGE SCALE GENOMIC DNA]</scope>
    <source>
        <strain evidence="4 5">MER 54</strain>
    </source>
</reference>
<name>A0A3S0BNU3_9BACL</name>
<dbReference type="SUPFAM" id="SSF49384">
    <property type="entry name" value="Carbohydrate-binding domain"/>
    <property type="match status" value="1"/>
</dbReference>
<keyword evidence="2" id="KW-0812">Transmembrane</keyword>
<sequence length="630" mass="67014">MTSIMTINWILLIWRPWREKLSATSKAVFGGSSTAALVSLKLLKLEGTGCSMVRIRIMLLFICAFLLVTPALAQADTNPSFTLTTANTNPLIDNQFQINVNATGVADLYGYELNLVYDSSKLQFIGYSTGGSGFNIDPQIKSNAVQLAHTEIGSKSGRSGDVTLATVTFKALQKGSAQISIASLKLVNSQLVSDVYTSHAAVDVNVKESNGSGGSGNGNSGGSGNGNSGGSGNGNSNGSGGKLKPVVNLDNATQTASAALHSDELNKAVEQAASNAIGIKRIEIDLQQPAESKAYVQTFPVAVLSKASKTVEFEIKTNLGTIVIPNNMLLSSGIPADSEVGLHIGRVNPESLQDDVRSRVGNAPVIEVSLRSDGQTIAWKNSQAAVTVSVPYTPSAEELRNPEHLTVWYLDDQGNIVAVPNGRYDKATGSVTFKTTHFSKYAVVYVNKMFQDLASTQWARNPIEVLAAKGIVNGMSETEFGPAQVITRADFLVLLTRTLELRGDLGAAFGDVPEQAYYNEPLRLARGLGITEGAGDNAFHPLEPITREDMMVLTARALQAAHSSAPTDANDMVSLQTFSDRDDISAYAVKSVAALVRAGLVQGYDQAIHPQATTTRAETAMLMYNLYNGQ</sequence>
<dbReference type="CDD" id="cd08547">
    <property type="entry name" value="Type_II_cohesin"/>
    <property type="match status" value="1"/>
</dbReference>